<feature type="domain" description="Integrase zinc-binding" evidence="1">
    <location>
        <begin position="114"/>
        <end position="168"/>
    </location>
</feature>
<dbReference type="InterPro" id="IPR050951">
    <property type="entry name" value="Retrovirus_Pol_polyprotein"/>
</dbReference>
<accession>A0A9Q3H8E2</accession>
<sequence>MNSDKISRWELANTTENPDYVPLAEETQISILGIYITDFGTKFFEEGRESYKQEKKFHILTYLLKRDCKETALVNSLYEIWRNSYFEGIFHLFDGIIYHITRNSCFMKICIILLINTIIHELHDRIYSGHQSEEITLEKVKNCAWWPSWRKGTIEYCHTCDRFQKANRSTDKKFSLLIHIQESRYPWEVFHKDWVTELPPSGNKIYSSCIDILDRYSKTPIFLPCHKDDTAIDTALLLWNRDISHTGLFGTKLSFSTAYHPQTDGLSQRMIQNLEDLMRLFCAYEL</sequence>
<evidence type="ECO:0000259" key="1">
    <source>
        <dbReference type="Pfam" id="PF17921"/>
    </source>
</evidence>
<dbReference type="Gene3D" id="1.10.340.70">
    <property type="match status" value="1"/>
</dbReference>
<dbReference type="InterPro" id="IPR041588">
    <property type="entry name" value="Integrase_H2C2"/>
</dbReference>
<name>A0A9Q3H8E2_9BASI</name>
<evidence type="ECO:0000313" key="3">
    <source>
        <dbReference type="Proteomes" id="UP000765509"/>
    </source>
</evidence>
<proteinExistence type="predicted"/>
<dbReference type="EMBL" id="AVOT02011810">
    <property type="protein sequence ID" value="MBW0492910.1"/>
    <property type="molecule type" value="Genomic_DNA"/>
</dbReference>
<evidence type="ECO:0000313" key="2">
    <source>
        <dbReference type="EMBL" id="MBW0492910.1"/>
    </source>
</evidence>
<protein>
    <recommendedName>
        <fullName evidence="1">Integrase zinc-binding domain-containing protein</fullName>
    </recommendedName>
</protein>
<dbReference type="Pfam" id="PF17921">
    <property type="entry name" value="Integrase_H2C2"/>
    <property type="match status" value="1"/>
</dbReference>
<dbReference type="OrthoDB" id="8067401at2759"/>
<reference evidence="2" key="1">
    <citation type="submission" date="2021-03" db="EMBL/GenBank/DDBJ databases">
        <title>Draft genome sequence of rust myrtle Austropuccinia psidii MF-1, a brazilian biotype.</title>
        <authorList>
            <person name="Quecine M.C."/>
            <person name="Pachon D.M.R."/>
            <person name="Bonatelli M.L."/>
            <person name="Correr F.H."/>
            <person name="Franceschini L.M."/>
            <person name="Leite T.F."/>
            <person name="Margarido G.R.A."/>
            <person name="Almeida C.A."/>
            <person name="Ferrarezi J.A."/>
            <person name="Labate C.A."/>
        </authorList>
    </citation>
    <scope>NUCLEOTIDE SEQUENCE</scope>
    <source>
        <strain evidence="2">MF-1</strain>
    </source>
</reference>
<organism evidence="2 3">
    <name type="scientific">Austropuccinia psidii MF-1</name>
    <dbReference type="NCBI Taxonomy" id="1389203"/>
    <lineage>
        <taxon>Eukaryota</taxon>
        <taxon>Fungi</taxon>
        <taxon>Dikarya</taxon>
        <taxon>Basidiomycota</taxon>
        <taxon>Pucciniomycotina</taxon>
        <taxon>Pucciniomycetes</taxon>
        <taxon>Pucciniales</taxon>
        <taxon>Sphaerophragmiaceae</taxon>
        <taxon>Austropuccinia</taxon>
    </lineage>
</organism>
<comment type="caution">
    <text evidence="2">The sequence shown here is derived from an EMBL/GenBank/DDBJ whole genome shotgun (WGS) entry which is preliminary data.</text>
</comment>
<dbReference type="InterPro" id="IPR012337">
    <property type="entry name" value="RNaseH-like_sf"/>
</dbReference>
<dbReference type="AlphaFoldDB" id="A0A9Q3H8E2"/>
<keyword evidence="3" id="KW-1185">Reference proteome</keyword>
<gene>
    <name evidence="2" type="ORF">O181_032625</name>
</gene>
<dbReference type="PANTHER" id="PTHR37984:SF5">
    <property type="entry name" value="PROTEIN NYNRIN-LIKE"/>
    <property type="match status" value="1"/>
</dbReference>
<dbReference type="SUPFAM" id="SSF53098">
    <property type="entry name" value="Ribonuclease H-like"/>
    <property type="match status" value="1"/>
</dbReference>
<dbReference type="PANTHER" id="PTHR37984">
    <property type="entry name" value="PROTEIN CBG26694"/>
    <property type="match status" value="1"/>
</dbReference>
<dbReference type="Proteomes" id="UP000765509">
    <property type="component" value="Unassembled WGS sequence"/>
</dbReference>